<feature type="region of interest" description="Disordered" evidence="6">
    <location>
        <begin position="302"/>
        <end position="323"/>
    </location>
</feature>
<feature type="transmembrane region" description="Helical" evidence="7">
    <location>
        <begin position="170"/>
        <end position="196"/>
    </location>
</feature>
<evidence type="ECO:0000313" key="10">
    <source>
        <dbReference type="Proteomes" id="UP000567885"/>
    </source>
</evidence>
<name>A0A8H5WIS4_FUSHE</name>
<evidence type="ECO:0000256" key="4">
    <source>
        <dbReference type="ARBA" id="ARBA00023136"/>
    </source>
</evidence>
<feature type="transmembrane region" description="Helical" evidence="7">
    <location>
        <begin position="247"/>
        <end position="267"/>
    </location>
</feature>
<dbReference type="GO" id="GO:0016020">
    <property type="term" value="C:membrane"/>
    <property type="evidence" value="ECO:0007669"/>
    <property type="project" value="UniProtKB-SubCell"/>
</dbReference>
<feature type="compositionally biased region" description="Basic and acidic residues" evidence="6">
    <location>
        <begin position="309"/>
        <end position="319"/>
    </location>
</feature>
<evidence type="ECO:0000256" key="6">
    <source>
        <dbReference type="SAM" id="MobiDB-lite"/>
    </source>
</evidence>
<dbReference type="OrthoDB" id="9976870at2759"/>
<comment type="subcellular location">
    <subcellularLocation>
        <location evidence="1">Membrane</location>
        <topology evidence="1">Multi-pass membrane protein</topology>
    </subcellularLocation>
</comment>
<proteinExistence type="inferred from homology"/>
<evidence type="ECO:0000313" key="9">
    <source>
        <dbReference type="EMBL" id="KAF5659569.1"/>
    </source>
</evidence>
<dbReference type="PANTHER" id="PTHR33048">
    <property type="entry name" value="PTH11-LIKE INTEGRAL MEMBRANE PROTEIN (AFU_ORTHOLOGUE AFUA_5G11245)"/>
    <property type="match status" value="1"/>
</dbReference>
<feature type="transmembrane region" description="Helical" evidence="7">
    <location>
        <begin position="52"/>
        <end position="76"/>
    </location>
</feature>
<dbReference type="Pfam" id="PF20684">
    <property type="entry name" value="Fung_rhodopsin"/>
    <property type="match status" value="1"/>
</dbReference>
<dbReference type="InterPro" id="IPR052337">
    <property type="entry name" value="SAT4-like"/>
</dbReference>
<dbReference type="AlphaFoldDB" id="A0A8H5WIS4"/>
<comment type="caution">
    <text evidence="9">The sequence shown here is derived from an EMBL/GenBank/DDBJ whole genome shotgun (WGS) entry which is preliminary data.</text>
</comment>
<keyword evidence="4 7" id="KW-0472">Membrane</keyword>
<feature type="transmembrane region" description="Helical" evidence="7">
    <location>
        <begin position="96"/>
        <end position="121"/>
    </location>
</feature>
<feature type="transmembrane region" description="Helical" evidence="7">
    <location>
        <begin position="128"/>
        <end position="150"/>
    </location>
</feature>
<evidence type="ECO:0000259" key="8">
    <source>
        <dbReference type="Pfam" id="PF20684"/>
    </source>
</evidence>
<evidence type="ECO:0000256" key="2">
    <source>
        <dbReference type="ARBA" id="ARBA00022692"/>
    </source>
</evidence>
<dbReference type="EMBL" id="JAAGWQ010000214">
    <property type="protein sequence ID" value="KAF5659569.1"/>
    <property type="molecule type" value="Genomic_DNA"/>
</dbReference>
<reference evidence="9 10" key="1">
    <citation type="submission" date="2020-05" db="EMBL/GenBank/DDBJ databases">
        <title>Identification and distribution of gene clusters putatively required for synthesis of sphingolipid metabolism inhibitors in phylogenetically diverse species of the filamentous fungus Fusarium.</title>
        <authorList>
            <person name="Kim H.-S."/>
            <person name="Busman M."/>
            <person name="Brown D.W."/>
            <person name="Divon H."/>
            <person name="Uhlig S."/>
            <person name="Proctor R.H."/>
        </authorList>
    </citation>
    <scope>NUCLEOTIDE SEQUENCE [LARGE SCALE GENOMIC DNA]</scope>
    <source>
        <strain evidence="9 10">NRRL 20693</strain>
    </source>
</reference>
<evidence type="ECO:0000256" key="7">
    <source>
        <dbReference type="SAM" id="Phobius"/>
    </source>
</evidence>
<dbReference type="PANTHER" id="PTHR33048:SF15">
    <property type="entry name" value="INTEGRAL MEMBRANE PROTEIN"/>
    <property type="match status" value="1"/>
</dbReference>
<protein>
    <submittedName>
        <fullName evidence="9">Integral membrane protein PTH11</fullName>
    </submittedName>
</protein>
<keyword evidence="3 7" id="KW-1133">Transmembrane helix</keyword>
<feature type="domain" description="Rhodopsin" evidence="8">
    <location>
        <begin position="36"/>
        <end position="273"/>
    </location>
</feature>
<evidence type="ECO:0000256" key="3">
    <source>
        <dbReference type="ARBA" id="ARBA00022989"/>
    </source>
</evidence>
<dbReference type="InterPro" id="IPR049326">
    <property type="entry name" value="Rhodopsin_dom_fungi"/>
</dbReference>
<comment type="similarity">
    <text evidence="5">Belongs to the SAT4 family.</text>
</comment>
<evidence type="ECO:0000256" key="1">
    <source>
        <dbReference type="ARBA" id="ARBA00004141"/>
    </source>
</evidence>
<keyword evidence="2 7" id="KW-0812">Transmembrane</keyword>
<sequence length="356" mass="39352">MALDANAPSVEPSGLGRVLLALTIFFLFPTAIVVILRCFVRLKHRIFGIDDGLMLVGWMLHVGFSAITIDLTYKGLGTRDKDLPDHLQLEARKFMWFGQLTYSTSLIVLKGSICVTLLRIAVTKVHRIIIWITLAFTTISTFLVIIGSFVGCKPISANWGHPGRCDGLQALLIFSYIMSVSAVITDWICAILPVFMLYKSNMKTTTKISVSVVLGLASLASLCTIIRLPYLKYYSIQEDYLHNVANIVIWSVVESGIGIVAGSLPSLRKIVSRRWHFGASTSSSPSQNAPYAGNSRAVITTNTVASPRRGKDGGDREWEQLDDDSSNKNIYVKVDLEMHSLERHQTKSAGSREELV</sequence>
<dbReference type="Proteomes" id="UP000567885">
    <property type="component" value="Unassembled WGS sequence"/>
</dbReference>
<feature type="transmembrane region" description="Helical" evidence="7">
    <location>
        <begin position="208"/>
        <end position="227"/>
    </location>
</feature>
<organism evidence="9 10">
    <name type="scientific">Fusarium heterosporum</name>
    <dbReference type="NCBI Taxonomy" id="42747"/>
    <lineage>
        <taxon>Eukaryota</taxon>
        <taxon>Fungi</taxon>
        <taxon>Dikarya</taxon>
        <taxon>Ascomycota</taxon>
        <taxon>Pezizomycotina</taxon>
        <taxon>Sordariomycetes</taxon>
        <taxon>Hypocreomycetidae</taxon>
        <taxon>Hypocreales</taxon>
        <taxon>Nectriaceae</taxon>
        <taxon>Fusarium</taxon>
        <taxon>Fusarium heterosporum species complex</taxon>
    </lineage>
</organism>
<accession>A0A8H5WIS4</accession>
<evidence type="ECO:0000256" key="5">
    <source>
        <dbReference type="ARBA" id="ARBA00038359"/>
    </source>
</evidence>
<gene>
    <name evidence="9" type="ORF">FHETE_9353</name>
</gene>
<keyword evidence="10" id="KW-1185">Reference proteome</keyword>
<feature type="transmembrane region" description="Helical" evidence="7">
    <location>
        <begin position="18"/>
        <end position="40"/>
    </location>
</feature>